<protein>
    <submittedName>
        <fullName evidence="1 2">Uncharacterized protein</fullName>
    </submittedName>
</protein>
<reference evidence="1 2" key="1">
    <citation type="journal article" date="2010" name="Nature">
        <title>Genome sequencing and analysis of the model grass Brachypodium distachyon.</title>
        <authorList>
            <consortium name="International Brachypodium Initiative"/>
        </authorList>
    </citation>
    <scope>NUCLEOTIDE SEQUENCE [LARGE SCALE GENOMIC DNA]</scope>
    <source>
        <strain evidence="1 2">Bd21</strain>
    </source>
</reference>
<dbReference type="Proteomes" id="UP000008810">
    <property type="component" value="Chromosome 1"/>
</dbReference>
<dbReference type="Gramene" id="PNT75214">
    <property type="protein sequence ID" value="PNT75214"/>
    <property type="gene ID" value="BRADI_1g28733v3"/>
</dbReference>
<dbReference type="EMBL" id="CM000880">
    <property type="protein sequence ID" value="PNT75214.1"/>
    <property type="molecule type" value="Genomic_DNA"/>
</dbReference>
<dbReference type="InParanoid" id="A0A2K2DLR1"/>
<sequence length="51" mass="5578">MAFTSFLPENVRGSRNAGVALFLVGVGWRDNPNNTNLWRWTFGVGSTSSCS</sequence>
<evidence type="ECO:0000313" key="3">
    <source>
        <dbReference type="Proteomes" id="UP000008810"/>
    </source>
</evidence>
<dbReference type="AlphaFoldDB" id="A0A2K2DLR1"/>
<reference evidence="2" key="3">
    <citation type="submission" date="2018-08" db="UniProtKB">
        <authorList>
            <consortium name="EnsemblPlants"/>
        </authorList>
    </citation>
    <scope>IDENTIFICATION</scope>
    <source>
        <strain evidence="2">cv. Bd21</strain>
    </source>
</reference>
<evidence type="ECO:0000313" key="2">
    <source>
        <dbReference type="EnsemblPlants" id="PNT75214"/>
    </source>
</evidence>
<accession>A0A2K2DLR1</accession>
<proteinExistence type="predicted"/>
<reference evidence="1" key="2">
    <citation type="submission" date="2017-06" db="EMBL/GenBank/DDBJ databases">
        <title>WGS assembly of Brachypodium distachyon.</title>
        <authorList>
            <consortium name="The International Brachypodium Initiative"/>
            <person name="Lucas S."/>
            <person name="Harmon-Smith M."/>
            <person name="Lail K."/>
            <person name="Tice H."/>
            <person name="Grimwood J."/>
            <person name="Bruce D."/>
            <person name="Barry K."/>
            <person name="Shu S."/>
            <person name="Lindquist E."/>
            <person name="Wang M."/>
            <person name="Pitluck S."/>
            <person name="Vogel J.P."/>
            <person name="Garvin D.F."/>
            <person name="Mockler T.C."/>
            <person name="Schmutz J."/>
            <person name="Rokhsar D."/>
            <person name="Bevan M.W."/>
        </authorList>
    </citation>
    <scope>NUCLEOTIDE SEQUENCE</scope>
    <source>
        <strain evidence="1">Bd21</strain>
    </source>
</reference>
<organism evidence="1">
    <name type="scientific">Brachypodium distachyon</name>
    <name type="common">Purple false brome</name>
    <name type="synonym">Trachynia distachya</name>
    <dbReference type="NCBI Taxonomy" id="15368"/>
    <lineage>
        <taxon>Eukaryota</taxon>
        <taxon>Viridiplantae</taxon>
        <taxon>Streptophyta</taxon>
        <taxon>Embryophyta</taxon>
        <taxon>Tracheophyta</taxon>
        <taxon>Spermatophyta</taxon>
        <taxon>Magnoliopsida</taxon>
        <taxon>Liliopsida</taxon>
        <taxon>Poales</taxon>
        <taxon>Poaceae</taxon>
        <taxon>BOP clade</taxon>
        <taxon>Pooideae</taxon>
        <taxon>Stipodae</taxon>
        <taxon>Brachypodieae</taxon>
        <taxon>Brachypodium</taxon>
    </lineage>
</organism>
<name>A0A2K2DLR1_BRADI</name>
<dbReference type="EnsemblPlants" id="PNT75214">
    <property type="protein sequence ID" value="PNT75214"/>
    <property type="gene ID" value="BRADI_1g28733v3"/>
</dbReference>
<keyword evidence="3" id="KW-1185">Reference proteome</keyword>
<gene>
    <name evidence="1" type="ORF">BRADI_1g28733v3</name>
</gene>
<evidence type="ECO:0000313" key="1">
    <source>
        <dbReference type="EMBL" id="PNT75214.1"/>
    </source>
</evidence>